<dbReference type="Pfam" id="PF17648">
    <property type="entry name" value="Luciferase"/>
    <property type="match status" value="1"/>
</dbReference>
<feature type="domain" description="Luciferase" evidence="2">
    <location>
        <begin position="179"/>
        <end position="250"/>
    </location>
</feature>
<keyword evidence="4" id="KW-1185">Reference proteome</keyword>
<dbReference type="Proteomes" id="UP001412239">
    <property type="component" value="Unassembled WGS sequence"/>
</dbReference>
<evidence type="ECO:0000313" key="4">
    <source>
        <dbReference type="Proteomes" id="UP001412239"/>
    </source>
</evidence>
<protein>
    <recommendedName>
        <fullName evidence="2">Luciferase domain-containing protein</fullName>
    </recommendedName>
</protein>
<gene>
    <name evidence="3" type="ORF">GSTUAT00003500001</name>
</gene>
<dbReference type="EMBL" id="LN890992">
    <property type="protein sequence ID" value="CUS12430.1"/>
    <property type="molecule type" value="Genomic_DNA"/>
</dbReference>
<keyword evidence="1" id="KW-0472">Membrane</keyword>
<accession>A0A292Q146</accession>
<feature type="transmembrane region" description="Helical" evidence="1">
    <location>
        <begin position="29"/>
        <end position="50"/>
    </location>
</feature>
<proteinExistence type="predicted"/>
<evidence type="ECO:0000256" key="1">
    <source>
        <dbReference type="SAM" id="Phobius"/>
    </source>
</evidence>
<dbReference type="PANTHER" id="PTHR38695:SF1">
    <property type="entry name" value="AMINO ACID PERMEASE_ SLC12A DOMAIN-CONTAINING PROTEIN"/>
    <property type="match status" value="1"/>
</dbReference>
<dbReference type="AlphaFoldDB" id="A0A292Q146"/>
<dbReference type="PANTHER" id="PTHR38695">
    <property type="entry name" value="AMINO ACID PERMEASE_ SLC12A DOMAIN-CONTAINING PROTEIN"/>
    <property type="match status" value="1"/>
</dbReference>
<evidence type="ECO:0000259" key="2">
    <source>
        <dbReference type="Pfam" id="PF17648"/>
    </source>
</evidence>
<evidence type="ECO:0000313" key="3">
    <source>
        <dbReference type="EMBL" id="CUS12430.1"/>
    </source>
</evidence>
<organism evidence="3 4">
    <name type="scientific">Tuber aestivum</name>
    <name type="common">summer truffle</name>
    <dbReference type="NCBI Taxonomy" id="59557"/>
    <lineage>
        <taxon>Eukaryota</taxon>
        <taxon>Fungi</taxon>
        <taxon>Dikarya</taxon>
        <taxon>Ascomycota</taxon>
        <taxon>Pezizomycotina</taxon>
        <taxon>Pezizomycetes</taxon>
        <taxon>Pezizales</taxon>
        <taxon>Tuberaceae</taxon>
        <taxon>Tuber</taxon>
    </lineage>
</organism>
<keyword evidence="1" id="KW-0812">Transmembrane</keyword>
<sequence>MATARLLSSFISPPIPSSPSSSVNPLPPFFAFTHNYLCAAVLLLPPLAYLTYKDYRSFLSLGPGGTPYNFYGYCIITSLRLLALRNPRVPGPVPEGLKHNGYLPKSGVAKRDAARPIVTGIAPHRQMNQRPRREIFDLLSSSLQNLADNYPRRLRIAISCFEKHCPGLFSRKQVNKTCNGEIVHAHLSDGSMHMTLHPADAKIVIEAGWGERHPLSRGGWCRRFVPVGFVMIYAPRTEEEVGLVLEIVKAGIGWVSGEPLDESEARLYPREMETKDGLNRCDSGHCPANANSTIKNCESDVVQNVANAVMEVA</sequence>
<reference evidence="3" key="1">
    <citation type="submission" date="2015-10" db="EMBL/GenBank/DDBJ databases">
        <authorList>
            <person name="Regsiter A."/>
            <person name="william w."/>
        </authorList>
    </citation>
    <scope>NUCLEOTIDE SEQUENCE</scope>
    <source>
        <strain evidence="3">Montdore</strain>
    </source>
</reference>
<dbReference type="InterPro" id="IPR040841">
    <property type="entry name" value="Luciferase_dom"/>
</dbReference>
<keyword evidence="1" id="KW-1133">Transmembrane helix</keyword>
<dbReference type="InterPro" id="IPR048273">
    <property type="entry name" value="Luciferase"/>
</dbReference>
<name>A0A292Q146_9PEZI</name>